<name>A0A0F9K3H3_9ZZZZ</name>
<reference evidence="1" key="1">
    <citation type="journal article" date="2015" name="Nature">
        <title>Complex archaea that bridge the gap between prokaryotes and eukaryotes.</title>
        <authorList>
            <person name="Spang A."/>
            <person name="Saw J.H."/>
            <person name="Jorgensen S.L."/>
            <person name="Zaremba-Niedzwiedzka K."/>
            <person name="Martijn J."/>
            <person name="Lind A.E."/>
            <person name="van Eijk R."/>
            <person name="Schleper C."/>
            <person name="Guy L."/>
            <person name="Ettema T.J."/>
        </authorList>
    </citation>
    <scope>NUCLEOTIDE SEQUENCE</scope>
</reference>
<comment type="caution">
    <text evidence="1">The sequence shown here is derived from an EMBL/GenBank/DDBJ whole genome shotgun (WGS) entry which is preliminary data.</text>
</comment>
<sequence>MAATRPCPRCGEPMAESLAFEICLKCWGELHCQEDDNGS</sequence>
<dbReference type="EMBL" id="LAZR01008773">
    <property type="protein sequence ID" value="KKM76644.1"/>
    <property type="molecule type" value="Genomic_DNA"/>
</dbReference>
<gene>
    <name evidence="1" type="ORF">LCGC14_1378090</name>
</gene>
<organism evidence="1">
    <name type="scientific">marine sediment metagenome</name>
    <dbReference type="NCBI Taxonomy" id="412755"/>
    <lineage>
        <taxon>unclassified sequences</taxon>
        <taxon>metagenomes</taxon>
        <taxon>ecological metagenomes</taxon>
    </lineage>
</organism>
<dbReference type="AlphaFoldDB" id="A0A0F9K3H3"/>
<proteinExistence type="predicted"/>
<protein>
    <submittedName>
        <fullName evidence="1">Uncharacterized protein</fullName>
    </submittedName>
</protein>
<evidence type="ECO:0000313" key="1">
    <source>
        <dbReference type="EMBL" id="KKM76644.1"/>
    </source>
</evidence>
<accession>A0A0F9K3H3</accession>